<accession>A0ABN8SC74</accession>
<dbReference type="EMBL" id="CALNXI010002522">
    <property type="protein sequence ID" value="CAH3188549.1"/>
    <property type="molecule type" value="Genomic_DNA"/>
</dbReference>
<proteinExistence type="predicted"/>
<evidence type="ECO:0000256" key="1">
    <source>
        <dbReference type="ARBA" id="ARBA00022737"/>
    </source>
</evidence>
<feature type="domain" description="Right handed beta helix" evidence="2">
    <location>
        <begin position="150"/>
        <end position="267"/>
    </location>
</feature>
<comment type="caution">
    <text evidence="3">The sequence shown here is derived from an EMBL/GenBank/DDBJ whole genome shotgun (WGS) entry which is preliminary data.</text>
</comment>
<sequence length="320" mass="34720">MFPEVRAVSPIEITNEMQLNFALMMKERNGTFLLREGKYNLKNFIVLTNLQVVGIGQRVVLNCIESCVLHQSKCYFENIVLPKGSSGIICQGKDAAIHLNQCECSGGFVSCEDTPECNGGPGCIAASLGKPVCDRTDKFGVQSSESGVAGSPGIQISNGSFALIENCVIQNCGGGGALVACEGSYLEVRKCEIHRNHQAGLEARAGGQLFAFKNRVFNNGYHGILIGPNAGECDVNENKVFENAKEGIFVGRTEDKIVLRNNDVHHNRLFGISLQEDPLLLVSNNRIFENGFWGIQAQLRTSAKITRNDISGNKCGGIYI</sequence>
<dbReference type="SMART" id="SM00710">
    <property type="entry name" value="PbH1"/>
    <property type="match status" value="6"/>
</dbReference>
<dbReference type="PANTHER" id="PTHR22990:SF15">
    <property type="entry name" value="F-BOX ONLY PROTEIN 10"/>
    <property type="match status" value="1"/>
</dbReference>
<feature type="non-terminal residue" evidence="3">
    <location>
        <position position="320"/>
    </location>
</feature>
<protein>
    <recommendedName>
        <fullName evidence="2">Right handed beta helix domain-containing protein</fullName>
    </recommendedName>
</protein>
<dbReference type="InterPro" id="IPR012334">
    <property type="entry name" value="Pectin_lyas_fold"/>
</dbReference>
<name>A0ABN8SC74_9CNID</name>
<dbReference type="InterPro" id="IPR051550">
    <property type="entry name" value="SCF-Subunits/Alg-Epimerases"/>
</dbReference>
<dbReference type="InterPro" id="IPR006626">
    <property type="entry name" value="PbH1"/>
</dbReference>
<dbReference type="SUPFAM" id="SSF51126">
    <property type="entry name" value="Pectin lyase-like"/>
    <property type="match status" value="1"/>
</dbReference>
<keyword evidence="4" id="KW-1185">Reference proteome</keyword>
<dbReference type="Pfam" id="PF13229">
    <property type="entry name" value="Beta_helix"/>
    <property type="match status" value="1"/>
</dbReference>
<gene>
    <name evidence="3" type="ORF">PEVE_00018636</name>
</gene>
<dbReference type="Gene3D" id="2.160.20.10">
    <property type="entry name" value="Single-stranded right-handed beta-helix, Pectin lyase-like"/>
    <property type="match status" value="1"/>
</dbReference>
<dbReference type="Proteomes" id="UP001159427">
    <property type="component" value="Unassembled WGS sequence"/>
</dbReference>
<organism evidence="3 4">
    <name type="scientific">Porites evermanni</name>
    <dbReference type="NCBI Taxonomy" id="104178"/>
    <lineage>
        <taxon>Eukaryota</taxon>
        <taxon>Metazoa</taxon>
        <taxon>Cnidaria</taxon>
        <taxon>Anthozoa</taxon>
        <taxon>Hexacorallia</taxon>
        <taxon>Scleractinia</taxon>
        <taxon>Fungiina</taxon>
        <taxon>Poritidae</taxon>
        <taxon>Porites</taxon>
    </lineage>
</organism>
<dbReference type="PANTHER" id="PTHR22990">
    <property type="entry name" value="F-BOX ONLY PROTEIN"/>
    <property type="match status" value="1"/>
</dbReference>
<reference evidence="3 4" key="1">
    <citation type="submission" date="2022-05" db="EMBL/GenBank/DDBJ databases">
        <authorList>
            <consortium name="Genoscope - CEA"/>
            <person name="William W."/>
        </authorList>
    </citation>
    <scope>NUCLEOTIDE SEQUENCE [LARGE SCALE GENOMIC DNA]</scope>
</reference>
<evidence type="ECO:0000313" key="3">
    <source>
        <dbReference type="EMBL" id="CAH3188549.1"/>
    </source>
</evidence>
<evidence type="ECO:0000259" key="2">
    <source>
        <dbReference type="Pfam" id="PF13229"/>
    </source>
</evidence>
<keyword evidence="1" id="KW-0677">Repeat</keyword>
<evidence type="ECO:0000313" key="4">
    <source>
        <dbReference type="Proteomes" id="UP001159427"/>
    </source>
</evidence>
<dbReference type="InterPro" id="IPR039448">
    <property type="entry name" value="Beta_helix"/>
</dbReference>
<dbReference type="InterPro" id="IPR011050">
    <property type="entry name" value="Pectin_lyase_fold/virulence"/>
</dbReference>